<evidence type="ECO:0008006" key="3">
    <source>
        <dbReference type="Google" id="ProtNLM"/>
    </source>
</evidence>
<evidence type="ECO:0000313" key="2">
    <source>
        <dbReference type="Proteomes" id="UP001388673"/>
    </source>
</evidence>
<organism evidence="1 2">
    <name type="scientific">Kwoniella newhampshirensis</name>
    <dbReference type="NCBI Taxonomy" id="1651941"/>
    <lineage>
        <taxon>Eukaryota</taxon>
        <taxon>Fungi</taxon>
        <taxon>Dikarya</taxon>
        <taxon>Basidiomycota</taxon>
        <taxon>Agaricomycotina</taxon>
        <taxon>Tremellomycetes</taxon>
        <taxon>Tremellales</taxon>
        <taxon>Cryptococcaceae</taxon>
        <taxon>Kwoniella</taxon>
    </lineage>
</organism>
<dbReference type="RefSeq" id="XP_066804533.1">
    <property type="nucleotide sequence ID" value="XM_066944610.1"/>
</dbReference>
<name>A0AAW0Z289_9TREE</name>
<dbReference type="Pfam" id="PF16093">
    <property type="entry name" value="PAC4"/>
    <property type="match status" value="1"/>
</dbReference>
<dbReference type="EMBL" id="JBCAWK010000003">
    <property type="protein sequence ID" value="KAK8864237.1"/>
    <property type="molecule type" value="Genomic_DNA"/>
</dbReference>
<dbReference type="Proteomes" id="UP001388673">
    <property type="component" value="Unassembled WGS sequence"/>
</dbReference>
<dbReference type="GeneID" id="92178742"/>
<dbReference type="KEGG" id="kne:92178742"/>
<accession>A0AAW0Z289</accession>
<dbReference type="PANTHER" id="PTHR33559">
    <property type="entry name" value="PROTEASOME ASSEMBLY CHAPERONE 4"/>
    <property type="match status" value="1"/>
</dbReference>
<dbReference type="PANTHER" id="PTHR33559:SF1">
    <property type="entry name" value="PROTEASOME ASSEMBLY CHAPERONE 4"/>
    <property type="match status" value="1"/>
</dbReference>
<gene>
    <name evidence="1" type="ORF">IAR55_001483</name>
</gene>
<sequence length="156" mass="16847">MSELRPQIKIHHTNLPSPLPSSPSFQFQLTRLTSTLVVWVGAGPPTQLGEEVSIIAGGEKKLASDWSVAMPARGNIPVTATPIFRSGASDIALPMSQRLARKFPSNQIHLSLSLPPSLTSQSGPSLDPYASKVLLAMEKKLGNWLSEVLKEERGQV</sequence>
<dbReference type="GO" id="GO:0043248">
    <property type="term" value="P:proteasome assembly"/>
    <property type="evidence" value="ECO:0007669"/>
    <property type="project" value="InterPro"/>
</dbReference>
<keyword evidence="2" id="KW-1185">Reference proteome</keyword>
<proteinExistence type="predicted"/>
<dbReference type="AlphaFoldDB" id="A0AAW0Z289"/>
<reference evidence="1 2" key="1">
    <citation type="journal article" date="2024" name="bioRxiv">
        <title>Comparative genomics of Cryptococcus and Kwoniella reveals pathogenesis evolution and contrasting karyotype dynamics via intercentromeric recombination or chromosome fusion.</title>
        <authorList>
            <person name="Coelho M.A."/>
            <person name="David-Palma M."/>
            <person name="Shea T."/>
            <person name="Bowers K."/>
            <person name="McGinley-Smith S."/>
            <person name="Mohammad A.W."/>
            <person name="Gnirke A."/>
            <person name="Yurkov A.M."/>
            <person name="Nowrousian M."/>
            <person name="Sun S."/>
            <person name="Cuomo C.A."/>
            <person name="Heitman J."/>
        </authorList>
    </citation>
    <scope>NUCLEOTIDE SEQUENCE [LARGE SCALE GENOMIC DNA]</scope>
    <source>
        <strain evidence="1 2">CBS 13917</strain>
    </source>
</reference>
<dbReference type="InterPro" id="IPR032157">
    <property type="entry name" value="PAC4"/>
</dbReference>
<comment type="caution">
    <text evidence="1">The sequence shown here is derived from an EMBL/GenBank/DDBJ whole genome shotgun (WGS) entry which is preliminary data.</text>
</comment>
<evidence type="ECO:0000313" key="1">
    <source>
        <dbReference type="EMBL" id="KAK8864237.1"/>
    </source>
</evidence>
<protein>
    <recommendedName>
        <fullName evidence="3">Proteasome assembly chaperone 3</fullName>
    </recommendedName>
</protein>